<dbReference type="RefSeq" id="WP_281913420.1">
    <property type="nucleotide sequence ID" value="NZ_AP026966.1"/>
</dbReference>
<gene>
    <name evidence="1" type="ORF">MasN3_15770</name>
</gene>
<proteinExistence type="predicted"/>
<evidence type="ECO:0000313" key="1">
    <source>
        <dbReference type="EMBL" id="BDT58083.1"/>
    </source>
</evidence>
<protein>
    <submittedName>
        <fullName evidence="1">Uncharacterized protein</fullName>
    </submittedName>
</protein>
<organism evidence="1 2">
    <name type="scientific">Massilia varians</name>
    <dbReference type="NCBI Taxonomy" id="457921"/>
    <lineage>
        <taxon>Bacteria</taxon>
        <taxon>Pseudomonadati</taxon>
        <taxon>Pseudomonadota</taxon>
        <taxon>Betaproteobacteria</taxon>
        <taxon>Burkholderiales</taxon>
        <taxon>Oxalobacteraceae</taxon>
        <taxon>Telluria group</taxon>
        <taxon>Massilia</taxon>
    </lineage>
</organism>
<sequence length="70" mass="7690">MKMTTVTAIVTDTNRCPRGVMPVQVEFDAYGPVRVKHAGQTYSYTGKEGAALIGTLRRARWPPSMMLAFG</sequence>
<dbReference type="EMBL" id="AP026966">
    <property type="protein sequence ID" value="BDT58083.1"/>
    <property type="molecule type" value="Genomic_DNA"/>
</dbReference>
<reference evidence="1" key="1">
    <citation type="submission" date="2022-11" db="EMBL/GenBank/DDBJ databases">
        <title>Isolation and characterization of PLA-degrading bacterium Massilia sp. from Antarctic soil.</title>
        <authorList>
            <person name="Sato K."/>
            <person name="Gomez-Fuentes C."/>
            <person name="Ahmad S.A."/>
            <person name="Zulkharnain A."/>
        </authorList>
    </citation>
    <scope>NUCLEOTIDE SEQUENCE</scope>
    <source>
        <strain evidence="1">N-3</strain>
    </source>
</reference>
<evidence type="ECO:0000313" key="2">
    <source>
        <dbReference type="Proteomes" id="UP001163336"/>
    </source>
</evidence>
<name>A0ABN6TC05_9BURK</name>
<accession>A0ABN6TC05</accession>
<keyword evidence="2" id="KW-1185">Reference proteome</keyword>
<dbReference type="Proteomes" id="UP001163336">
    <property type="component" value="Chromosome"/>
</dbReference>